<keyword evidence="2" id="KW-1185">Reference proteome</keyword>
<name>A0ABV2BPP2_9GAMM</name>
<accession>A0ABV2BPP2</accession>
<evidence type="ECO:0000313" key="2">
    <source>
        <dbReference type="Proteomes" id="UP001548189"/>
    </source>
</evidence>
<protein>
    <submittedName>
        <fullName evidence="1">Uncharacterized protein</fullName>
    </submittedName>
</protein>
<reference evidence="1 2" key="1">
    <citation type="submission" date="2024-06" db="EMBL/GenBank/DDBJ databases">
        <authorList>
            <person name="Li F."/>
        </authorList>
    </citation>
    <scope>NUCLEOTIDE SEQUENCE [LARGE SCALE GENOMIC DNA]</scope>
    <source>
        <strain evidence="1 2">GXAS 311</strain>
    </source>
</reference>
<organism evidence="1 2">
    <name type="scientific">Aliikangiella maris</name>
    <dbReference type="NCBI Taxonomy" id="3162458"/>
    <lineage>
        <taxon>Bacteria</taxon>
        <taxon>Pseudomonadati</taxon>
        <taxon>Pseudomonadota</taxon>
        <taxon>Gammaproteobacteria</taxon>
        <taxon>Oceanospirillales</taxon>
        <taxon>Pleioneaceae</taxon>
        <taxon>Aliikangiella</taxon>
    </lineage>
</organism>
<dbReference type="Proteomes" id="UP001548189">
    <property type="component" value="Unassembled WGS sequence"/>
</dbReference>
<evidence type="ECO:0000313" key="1">
    <source>
        <dbReference type="EMBL" id="MET1253920.1"/>
    </source>
</evidence>
<dbReference type="EMBL" id="JBEVCJ010000002">
    <property type="protein sequence ID" value="MET1253920.1"/>
    <property type="molecule type" value="Genomic_DNA"/>
</dbReference>
<comment type="caution">
    <text evidence="1">The sequence shown here is derived from an EMBL/GenBank/DDBJ whole genome shotgun (WGS) entry which is preliminary data.</text>
</comment>
<proteinExistence type="predicted"/>
<gene>
    <name evidence="1" type="ORF">ABVT43_02160</name>
</gene>
<sequence>MILKTAKKWPSILGITQGGAKFDKLSSYSTSLSGINLSYQLPESVLGEYSLILPPENLELASIDWEEGEKSATQFFKAFRISRNTWWYWGNFFKSLFEPIGNIRMEWQVSKIDPKYNIEINDSQSVLAYLKAYIYDLYEGKNGINEEIRKHCYDFYVKNGSYPAEHYKDEIAEMVQRKSKKIPDNFKMKNIHNVNWVSFSVDNSDPIYFHITSLNDNYLIINLAKLSSDFQETQYRWFNEAIQIIDFVMSSVKLE</sequence>